<protein>
    <submittedName>
        <fullName evidence="7">Uncharacterized protein</fullName>
    </submittedName>
</protein>
<dbReference type="Pfam" id="PF03227">
    <property type="entry name" value="GILT"/>
    <property type="match status" value="1"/>
</dbReference>
<name>A0AAW1W6P4_RUBAR</name>
<comment type="subcellular location">
    <subcellularLocation>
        <location evidence="1">Secreted</location>
    </subcellularLocation>
</comment>
<reference evidence="7 8" key="1">
    <citation type="journal article" date="2023" name="G3 (Bethesda)">
        <title>A chromosome-length genome assembly and annotation of blackberry (Rubus argutus, cv. 'Hillquist').</title>
        <authorList>
            <person name="Bruna T."/>
            <person name="Aryal R."/>
            <person name="Dudchenko O."/>
            <person name="Sargent D.J."/>
            <person name="Mead D."/>
            <person name="Buti M."/>
            <person name="Cavallini A."/>
            <person name="Hytonen T."/>
            <person name="Andres J."/>
            <person name="Pham M."/>
            <person name="Weisz D."/>
            <person name="Mascagni F."/>
            <person name="Usai G."/>
            <person name="Natali L."/>
            <person name="Bassil N."/>
            <person name="Fernandez G.E."/>
            <person name="Lomsadze A."/>
            <person name="Armour M."/>
            <person name="Olukolu B."/>
            <person name="Poorten T."/>
            <person name="Britton C."/>
            <person name="Davik J."/>
            <person name="Ashrafi H."/>
            <person name="Aiden E.L."/>
            <person name="Borodovsky M."/>
            <person name="Worthington M."/>
        </authorList>
    </citation>
    <scope>NUCLEOTIDE SEQUENCE [LARGE SCALE GENOMIC DNA]</scope>
    <source>
        <strain evidence="7">PI 553951</strain>
    </source>
</reference>
<dbReference type="AlphaFoldDB" id="A0AAW1W6P4"/>
<dbReference type="GO" id="GO:0016671">
    <property type="term" value="F:oxidoreductase activity, acting on a sulfur group of donors, disulfide as acceptor"/>
    <property type="evidence" value="ECO:0007669"/>
    <property type="project" value="InterPro"/>
</dbReference>
<evidence type="ECO:0000256" key="3">
    <source>
        <dbReference type="ARBA" id="ARBA00022525"/>
    </source>
</evidence>
<dbReference type="EMBL" id="JBEDUW010000006">
    <property type="protein sequence ID" value="KAK9920362.1"/>
    <property type="molecule type" value="Genomic_DNA"/>
</dbReference>
<accession>A0AAW1W6P4</accession>
<evidence type="ECO:0000313" key="8">
    <source>
        <dbReference type="Proteomes" id="UP001457282"/>
    </source>
</evidence>
<sequence>MASPKFFSLIVLISLLSIYVPSSSFEDYGTNILESQKVNLSMYYETLCPYFVNFITNKLVKVSEGDVMSIINLRLVHMEMLIFKNPTVPLFASMAQMNAT</sequence>
<evidence type="ECO:0000256" key="6">
    <source>
        <dbReference type="SAM" id="SignalP"/>
    </source>
</evidence>
<organism evidence="7 8">
    <name type="scientific">Rubus argutus</name>
    <name type="common">Southern blackberry</name>
    <dbReference type="NCBI Taxonomy" id="59490"/>
    <lineage>
        <taxon>Eukaryota</taxon>
        <taxon>Viridiplantae</taxon>
        <taxon>Streptophyta</taxon>
        <taxon>Embryophyta</taxon>
        <taxon>Tracheophyta</taxon>
        <taxon>Spermatophyta</taxon>
        <taxon>Magnoliopsida</taxon>
        <taxon>eudicotyledons</taxon>
        <taxon>Gunneridae</taxon>
        <taxon>Pentapetalae</taxon>
        <taxon>rosids</taxon>
        <taxon>fabids</taxon>
        <taxon>Rosales</taxon>
        <taxon>Rosaceae</taxon>
        <taxon>Rosoideae</taxon>
        <taxon>Rosoideae incertae sedis</taxon>
        <taxon>Rubus</taxon>
    </lineage>
</organism>
<evidence type="ECO:0000256" key="4">
    <source>
        <dbReference type="ARBA" id="ARBA00022729"/>
    </source>
</evidence>
<dbReference type="Proteomes" id="UP001457282">
    <property type="component" value="Unassembled WGS sequence"/>
</dbReference>
<evidence type="ECO:0000256" key="5">
    <source>
        <dbReference type="ARBA" id="ARBA00023180"/>
    </source>
</evidence>
<gene>
    <name evidence="7" type="ORF">M0R45_028917</name>
</gene>
<evidence type="ECO:0000256" key="1">
    <source>
        <dbReference type="ARBA" id="ARBA00004613"/>
    </source>
</evidence>
<evidence type="ECO:0000313" key="7">
    <source>
        <dbReference type="EMBL" id="KAK9920362.1"/>
    </source>
</evidence>
<keyword evidence="3" id="KW-0964">Secreted</keyword>
<proteinExistence type="inferred from homology"/>
<evidence type="ECO:0000256" key="2">
    <source>
        <dbReference type="ARBA" id="ARBA00005679"/>
    </source>
</evidence>
<feature type="signal peptide" evidence="6">
    <location>
        <begin position="1"/>
        <end position="24"/>
    </location>
</feature>
<keyword evidence="8" id="KW-1185">Reference proteome</keyword>
<comment type="caution">
    <text evidence="7">The sequence shown here is derived from an EMBL/GenBank/DDBJ whole genome shotgun (WGS) entry which is preliminary data.</text>
</comment>
<keyword evidence="4 6" id="KW-0732">Signal</keyword>
<dbReference type="GO" id="GO:0005576">
    <property type="term" value="C:extracellular region"/>
    <property type="evidence" value="ECO:0007669"/>
    <property type="project" value="UniProtKB-SubCell"/>
</dbReference>
<comment type="similarity">
    <text evidence="2">Belongs to the GILT family.</text>
</comment>
<feature type="chain" id="PRO_5043553603" evidence="6">
    <location>
        <begin position="25"/>
        <end position="100"/>
    </location>
</feature>
<keyword evidence="5" id="KW-0325">Glycoprotein</keyword>
<dbReference type="InterPro" id="IPR004911">
    <property type="entry name" value="Interferon-induced_GILT"/>
</dbReference>
<dbReference type="PANTHER" id="PTHR13234">
    <property type="entry name" value="GAMMA-INTERFERON INDUCIBLE LYSOSOMAL THIOL REDUCTASE GILT"/>
    <property type="match status" value="1"/>
</dbReference>
<dbReference type="PANTHER" id="PTHR13234:SF8">
    <property type="entry name" value="GAMMA-INTERFERON-INDUCIBLE LYSOSOMAL THIOL REDUCTASE"/>
    <property type="match status" value="1"/>
</dbReference>